<dbReference type="PROSITE" id="PS51257">
    <property type="entry name" value="PROKAR_LIPOPROTEIN"/>
    <property type="match status" value="1"/>
</dbReference>
<evidence type="ECO:0008006" key="3">
    <source>
        <dbReference type="Google" id="ProtNLM"/>
    </source>
</evidence>
<dbReference type="Proteomes" id="UP000779507">
    <property type="component" value="Unassembled WGS sequence"/>
</dbReference>
<dbReference type="EMBL" id="JABSNP010000011">
    <property type="protein sequence ID" value="NRT19793.1"/>
    <property type="molecule type" value="Genomic_DNA"/>
</dbReference>
<proteinExistence type="predicted"/>
<evidence type="ECO:0000313" key="2">
    <source>
        <dbReference type="Proteomes" id="UP000779507"/>
    </source>
</evidence>
<comment type="caution">
    <text evidence="1">The sequence shown here is derived from an EMBL/GenBank/DDBJ whole genome shotgun (WGS) entry which is preliminary data.</text>
</comment>
<gene>
    <name evidence="1" type="ORF">HNP98_002627</name>
</gene>
<reference evidence="1 2" key="1">
    <citation type="submission" date="2020-05" db="EMBL/GenBank/DDBJ databases">
        <title>Genomic Encyclopedia of Type Strains, Phase IV (KMG-V): Genome sequencing to study the core and pangenomes of soil and plant-associated prokaryotes.</title>
        <authorList>
            <person name="Whitman W."/>
        </authorList>
    </citation>
    <scope>NUCLEOTIDE SEQUENCE [LARGE SCALE GENOMIC DNA]</scope>
    <source>
        <strain evidence="1 2">9A</strain>
    </source>
</reference>
<accession>A0ABX2FRI9</accession>
<organism evidence="1 2">
    <name type="scientific">Hymenobacter caeli</name>
    <dbReference type="NCBI Taxonomy" id="2735894"/>
    <lineage>
        <taxon>Bacteria</taxon>
        <taxon>Pseudomonadati</taxon>
        <taxon>Bacteroidota</taxon>
        <taxon>Cytophagia</taxon>
        <taxon>Cytophagales</taxon>
        <taxon>Hymenobacteraceae</taxon>
        <taxon>Hymenobacter</taxon>
    </lineage>
</organism>
<sequence length="72" mass="7691">MVLIKQGLHIVAGCATFLKISNLLAVSSTAAACALVTVGKSSKKIIQRNASFQVVKQRLYRNPGSGKYWLAA</sequence>
<protein>
    <recommendedName>
        <fullName evidence="3">Secreted protein</fullName>
    </recommendedName>
</protein>
<keyword evidence="2" id="KW-1185">Reference proteome</keyword>
<name>A0ABX2FRI9_9BACT</name>
<evidence type="ECO:0000313" key="1">
    <source>
        <dbReference type="EMBL" id="NRT19793.1"/>
    </source>
</evidence>